<evidence type="ECO:0000256" key="4">
    <source>
        <dbReference type="ARBA" id="ARBA00022741"/>
    </source>
</evidence>
<dbReference type="RefSeq" id="WP_146445360.1">
    <property type="nucleotide sequence ID" value="NZ_SJPR01000003.1"/>
</dbReference>
<gene>
    <name evidence="8" type="primary">ybhF_3</name>
    <name evidence="8" type="ORF">Pla108_26330</name>
</gene>
<keyword evidence="5 8" id="KW-0067">ATP-binding</keyword>
<organism evidence="8 9">
    <name type="scientific">Botrimarina colliarenosi</name>
    <dbReference type="NCBI Taxonomy" id="2528001"/>
    <lineage>
        <taxon>Bacteria</taxon>
        <taxon>Pseudomonadati</taxon>
        <taxon>Planctomycetota</taxon>
        <taxon>Planctomycetia</taxon>
        <taxon>Pirellulales</taxon>
        <taxon>Lacipirellulaceae</taxon>
        <taxon>Botrimarina</taxon>
    </lineage>
</organism>
<dbReference type="InterPro" id="IPR027417">
    <property type="entry name" value="P-loop_NTPase"/>
</dbReference>
<dbReference type="Proteomes" id="UP000317421">
    <property type="component" value="Unassembled WGS sequence"/>
</dbReference>
<accession>A0A5C6AC10</accession>
<evidence type="ECO:0000256" key="1">
    <source>
        <dbReference type="ARBA" id="ARBA00005417"/>
    </source>
</evidence>
<protein>
    <submittedName>
        <fullName evidence="8">Putative ABC transporter ATP-binding protein YbhF</fullName>
    </submittedName>
</protein>
<feature type="region of interest" description="Disordered" evidence="6">
    <location>
        <begin position="293"/>
        <end position="312"/>
    </location>
</feature>
<keyword evidence="2" id="KW-0813">Transport</keyword>
<keyword evidence="9" id="KW-1185">Reference proteome</keyword>
<keyword evidence="3" id="KW-0536">Nodulation</keyword>
<evidence type="ECO:0000313" key="8">
    <source>
        <dbReference type="EMBL" id="TWT96858.1"/>
    </source>
</evidence>
<dbReference type="GO" id="GO:0016887">
    <property type="term" value="F:ATP hydrolysis activity"/>
    <property type="evidence" value="ECO:0007669"/>
    <property type="project" value="InterPro"/>
</dbReference>
<dbReference type="OrthoDB" id="9795548at2"/>
<dbReference type="PANTHER" id="PTHR42711:SF5">
    <property type="entry name" value="ABC TRANSPORTER ATP-BINDING PROTEIN NATA"/>
    <property type="match status" value="1"/>
</dbReference>
<dbReference type="InterPro" id="IPR003593">
    <property type="entry name" value="AAA+_ATPase"/>
</dbReference>
<dbReference type="Pfam" id="PF13732">
    <property type="entry name" value="DrrA1-3_C"/>
    <property type="match status" value="1"/>
</dbReference>
<evidence type="ECO:0000256" key="5">
    <source>
        <dbReference type="ARBA" id="ARBA00022840"/>
    </source>
</evidence>
<dbReference type="InterPro" id="IPR050763">
    <property type="entry name" value="ABC_transporter_ATP-binding"/>
</dbReference>
<feature type="domain" description="ABC transporter" evidence="7">
    <location>
        <begin position="5"/>
        <end position="230"/>
    </location>
</feature>
<evidence type="ECO:0000313" key="9">
    <source>
        <dbReference type="Proteomes" id="UP000317421"/>
    </source>
</evidence>
<proteinExistence type="inferred from homology"/>
<sequence length="312" mass="34187">MNAAIQIEGVTKRFGAHTAVDDVSLAVPRSSVFALLGENGAGKTTLVKMLLGLETPNAGSLSVLGLSSKTDGDAIRQRIGYVPERPTLYEWMTAAEIGWFTAGFYPDGFEQHYRNLLDFYRVPLRRKIKQMSKGMRAKVALALAMGHEPELLILDEPTSGLDTLVRREFLESMVEIASEGRTVLLCSHLIGEVERVADRVAIFREGRMLACEKLDELKRTSIEATVTMHGSGAALPHLPGRVVVSRRRGKQWQVMLRDVADPEALAALGENDAVVAVDTRTPSLEELFVAYLQSSDTESPGESAERQPLPVS</sequence>
<evidence type="ECO:0000256" key="3">
    <source>
        <dbReference type="ARBA" id="ARBA00022458"/>
    </source>
</evidence>
<dbReference type="GO" id="GO:0005524">
    <property type="term" value="F:ATP binding"/>
    <property type="evidence" value="ECO:0007669"/>
    <property type="project" value="UniProtKB-KW"/>
</dbReference>
<dbReference type="CDD" id="cd03230">
    <property type="entry name" value="ABC_DR_subfamily_A"/>
    <property type="match status" value="1"/>
</dbReference>
<dbReference type="Gene3D" id="3.40.50.300">
    <property type="entry name" value="P-loop containing nucleotide triphosphate hydrolases"/>
    <property type="match status" value="1"/>
</dbReference>
<dbReference type="Pfam" id="PF00005">
    <property type="entry name" value="ABC_tran"/>
    <property type="match status" value="1"/>
</dbReference>
<comment type="similarity">
    <text evidence="1">Belongs to the ABC transporter superfamily.</text>
</comment>
<dbReference type="InterPro" id="IPR003439">
    <property type="entry name" value="ABC_transporter-like_ATP-bd"/>
</dbReference>
<dbReference type="SUPFAM" id="SSF52540">
    <property type="entry name" value="P-loop containing nucleoside triphosphate hydrolases"/>
    <property type="match status" value="1"/>
</dbReference>
<dbReference type="InterPro" id="IPR025302">
    <property type="entry name" value="DrrA1/2-like_C"/>
</dbReference>
<evidence type="ECO:0000256" key="6">
    <source>
        <dbReference type="SAM" id="MobiDB-lite"/>
    </source>
</evidence>
<dbReference type="InterPro" id="IPR017871">
    <property type="entry name" value="ABC_transporter-like_CS"/>
</dbReference>
<evidence type="ECO:0000259" key="7">
    <source>
        <dbReference type="PROSITE" id="PS50893"/>
    </source>
</evidence>
<dbReference type="AlphaFoldDB" id="A0A5C6AC10"/>
<dbReference type="SMART" id="SM00382">
    <property type="entry name" value="AAA"/>
    <property type="match status" value="1"/>
</dbReference>
<dbReference type="PANTHER" id="PTHR42711">
    <property type="entry name" value="ABC TRANSPORTER ATP-BINDING PROTEIN"/>
    <property type="match status" value="1"/>
</dbReference>
<comment type="caution">
    <text evidence="8">The sequence shown here is derived from an EMBL/GenBank/DDBJ whole genome shotgun (WGS) entry which is preliminary data.</text>
</comment>
<reference evidence="8 9" key="1">
    <citation type="submission" date="2019-02" db="EMBL/GenBank/DDBJ databases">
        <title>Deep-cultivation of Planctomycetes and their phenomic and genomic characterization uncovers novel biology.</title>
        <authorList>
            <person name="Wiegand S."/>
            <person name="Jogler M."/>
            <person name="Boedeker C."/>
            <person name="Pinto D."/>
            <person name="Vollmers J."/>
            <person name="Rivas-Marin E."/>
            <person name="Kohn T."/>
            <person name="Peeters S.H."/>
            <person name="Heuer A."/>
            <person name="Rast P."/>
            <person name="Oberbeckmann S."/>
            <person name="Bunk B."/>
            <person name="Jeske O."/>
            <person name="Meyerdierks A."/>
            <person name="Storesund J.E."/>
            <person name="Kallscheuer N."/>
            <person name="Luecker S."/>
            <person name="Lage O.M."/>
            <person name="Pohl T."/>
            <person name="Merkel B.J."/>
            <person name="Hornburger P."/>
            <person name="Mueller R.-W."/>
            <person name="Bruemmer F."/>
            <person name="Labrenz M."/>
            <person name="Spormann A.M."/>
            <person name="Op Den Camp H."/>
            <person name="Overmann J."/>
            <person name="Amann R."/>
            <person name="Jetten M.S.M."/>
            <person name="Mascher T."/>
            <person name="Medema M.H."/>
            <person name="Devos D.P."/>
            <person name="Kaster A.-K."/>
            <person name="Ovreas L."/>
            <person name="Rohde M."/>
            <person name="Galperin M.Y."/>
            <person name="Jogler C."/>
        </authorList>
    </citation>
    <scope>NUCLEOTIDE SEQUENCE [LARGE SCALE GENOMIC DNA]</scope>
    <source>
        <strain evidence="8 9">Pla108</strain>
    </source>
</reference>
<name>A0A5C6AC10_9BACT</name>
<keyword evidence="4" id="KW-0547">Nucleotide-binding</keyword>
<dbReference type="EMBL" id="SJPR01000003">
    <property type="protein sequence ID" value="TWT96858.1"/>
    <property type="molecule type" value="Genomic_DNA"/>
</dbReference>
<dbReference type="PROSITE" id="PS00211">
    <property type="entry name" value="ABC_TRANSPORTER_1"/>
    <property type="match status" value="1"/>
</dbReference>
<evidence type="ECO:0000256" key="2">
    <source>
        <dbReference type="ARBA" id="ARBA00022448"/>
    </source>
</evidence>
<dbReference type="PROSITE" id="PS50893">
    <property type="entry name" value="ABC_TRANSPORTER_2"/>
    <property type="match status" value="1"/>
</dbReference>